<organism evidence="1 2">
    <name type="scientific">Dyadobacter flavalbus</name>
    <dbReference type="NCBI Taxonomy" id="2579942"/>
    <lineage>
        <taxon>Bacteria</taxon>
        <taxon>Pseudomonadati</taxon>
        <taxon>Bacteroidota</taxon>
        <taxon>Cytophagia</taxon>
        <taxon>Cytophagales</taxon>
        <taxon>Spirosomataceae</taxon>
        <taxon>Dyadobacter</taxon>
    </lineage>
</organism>
<dbReference type="AlphaFoldDB" id="A0A5M8QP29"/>
<sequence length="79" mass="9008">MNLLVHMNLRKNGREIILGMEVILAQAILTRDNFDADQIPARNAISGMKATRTLQAIFNLKDSFRQITIVRNKPQIMQS</sequence>
<dbReference type="Proteomes" id="UP000323994">
    <property type="component" value="Unassembled WGS sequence"/>
</dbReference>
<evidence type="ECO:0000313" key="2">
    <source>
        <dbReference type="Proteomes" id="UP000323994"/>
    </source>
</evidence>
<keyword evidence="2" id="KW-1185">Reference proteome</keyword>
<evidence type="ECO:0000313" key="1">
    <source>
        <dbReference type="EMBL" id="KAA6436981.1"/>
    </source>
</evidence>
<gene>
    <name evidence="1" type="ORF">FEM33_19865</name>
</gene>
<dbReference type="RefSeq" id="WP_139013740.1">
    <property type="nucleotide sequence ID" value="NZ_VBSN01000059.1"/>
</dbReference>
<accession>A0A5M8QP29</accession>
<comment type="caution">
    <text evidence="1">The sequence shown here is derived from an EMBL/GenBank/DDBJ whole genome shotgun (WGS) entry which is preliminary data.</text>
</comment>
<protein>
    <submittedName>
        <fullName evidence="1">Uncharacterized protein</fullName>
    </submittedName>
</protein>
<name>A0A5M8QP29_9BACT</name>
<dbReference type="EMBL" id="VBSN01000059">
    <property type="protein sequence ID" value="KAA6436981.1"/>
    <property type="molecule type" value="Genomic_DNA"/>
</dbReference>
<proteinExistence type="predicted"/>
<reference evidence="1 2" key="1">
    <citation type="submission" date="2019-05" db="EMBL/GenBank/DDBJ databases">
        <authorList>
            <person name="Qu J.-H."/>
        </authorList>
    </citation>
    <scope>NUCLEOTIDE SEQUENCE [LARGE SCALE GENOMIC DNA]</scope>
    <source>
        <strain evidence="1 2">NS28</strain>
    </source>
</reference>